<evidence type="ECO:0000313" key="6">
    <source>
        <dbReference type="Proteomes" id="UP000095280"/>
    </source>
</evidence>
<dbReference type="AlphaFoldDB" id="A0A1I8G169"/>
<comment type="subcellular location">
    <subcellularLocation>
        <location evidence="1">Membrane</location>
        <topology evidence="1">Single-pass membrane protein</topology>
    </subcellularLocation>
</comment>
<dbReference type="Pfam" id="PF22441">
    <property type="entry name" value="CLIC-like_N"/>
    <property type="match status" value="1"/>
</dbReference>
<dbReference type="STRING" id="282301.A0A1I8G169"/>
<dbReference type="WBParaSite" id="maker-uti_cns_0000438-snap-gene-0.0-mRNA-1">
    <property type="protein sequence ID" value="maker-uti_cns_0000438-snap-gene-0.0-mRNA-1"/>
    <property type="gene ID" value="maker-uti_cns_0000438-snap-gene-0.0"/>
</dbReference>
<dbReference type="PANTHER" id="PTHR43920:SF5">
    <property type="entry name" value="CHLORIDE INTRACELLULAR CHANNEL CLIC"/>
    <property type="match status" value="1"/>
</dbReference>
<dbReference type="Proteomes" id="UP000095280">
    <property type="component" value="Unplaced"/>
</dbReference>
<evidence type="ECO:0000256" key="5">
    <source>
        <dbReference type="ARBA" id="ARBA00023136"/>
    </source>
</evidence>
<dbReference type="Gene3D" id="1.20.1050.10">
    <property type="match status" value="1"/>
</dbReference>
<keyword evidence="6" id="KW-1185">Reference proteome</keyword>
<protein>
    <submittedName>
        <fullName evidence="7">GST C-terminal domain-containing protein</fullName>
    </submittedName>
</protein>
<dbReference type="Gene3D" id="3.40.30.10">
    <property type="entry name" value="Glutaredoxin"/>
    <property type="match status" value="1"/>
</dbReference>
<comment type="similarity">
    <text evidence="2">Belongs to the chloride channel CLIC family.</text>
</comment>
<evidence type="ECO:0000256" key="4">
    <source>
        <dbReference type="ARBA" id="ARBA00022989"/>
    </source>
</evidence>
<dbReference type="PANTHER" id="PTHR43920">
    <property type="entry name" value="CHLORIDE INTRACELLULAR CHANNEL, ISOFORM A"/>
    <property type="match status" value="1"/>
</dbReference>
<dbReference type="InterPro" id="IPR053823">
    <property type="entry name" value="CLIC_N"/>
</dbReference>
<keyword evidence="5" id="KW-0472">Membrane</keyword>
<proteinExistence type="inferred from homology"/>
<dbReference type="GO" id="GO:0005254">
    <property type="term" value="F:chloride channel activity"/>
    <property type="evidence" value="ECO:0007669"/>
    <property type="project" value="TreeGrafter"/>
</dbReference>
<evidence type="ECO:0000256" key="3">
    <source>
        <dbReference type="ARBA" id="ARBA00022692"/>
    </source>
</evidence>
<dbReference type="GO" id="GO:0016324">
    <property type="term" value="C:apical plasma membrane"/>
    <property type="evidence" value="ECO:0007669"/>
    <property type="project" value="TreeGrafter"/>
</dbReference>
<name>A0A1I8G169_9PLAT</name>
<evidence type="ECO:0000313" key="7">
    <source>
        <dbReference type="WBParaSite" id="maker-uti_cns_0000438-snap-gene-0.0-mRNA-1"/>
    </source>
</evidence>
<accession>A0A1I8G169</accession>
<evidence type="ECO:0000256" key="2">
    <source>
        <dbReference type="ARBA" id="ARBA00007655"/>
    </source>
</evidence>
<evidence type="ECO:0000256" key="1">
    <source>
        <dbReference type="ARBA" id="ARBA00004167"/>
    </source>
</evidence>
<sequence>MSDMNGFEGDVEDGKPVVELFIKASHICKEDKGPCPISQQWFMVFYILAEKKYLNLFVTTVNPDMPPEAYQALEVGRHLPVARVIKGADPRGSDLSNTVFDTNDEIEQLMDIWKCPCLALPKESADEGEAEKAFYDLYKNLNLMLKTENSTPLLHVLRRIDSFLGSRGCRYLLSDELTYADCQLMPKLHHVKMAGKFYRDFDVPADLNNLQAYYSAMYDCEAFRCSCPADRDLYQLYYDKLPKNLVAQRPQPSLMDDSRVLLGESGSGGIGSAGNGAGH</sequence>
<reference evidence="7" key="1">
    <citation type="submission" date="2016-11" db="UniProtKB">
        <authorList>
            <consortium name="WormBaseParasite"/>
        </authorList>
    </citation>
    <scope>IDENTIFICATION</scope>
</reference>
<keyword evidence="4" id="KW-1133">Transmembrane helix</keyword>
<dbReference type="OrthoDB" id="1935530at2759"/>
<keyword evidence="3" id="KW-0812">Transmembrane</keyword>
<organism evidence="6 7">
    <name type="scientific">Macrostomum lignano</name>
    <dbReference type="NCBI Taxonomy" id="282301"/>
    <lineage>
        <taxon>Eukaryota</taxon>
        <taxon>Metazoa</taxon>
        <taxon>Spiralia</taxon>
        <taxon>Lophotrochozoa</taxon>
        <taxon>Platyhelminthes</taxon>
        <taxon>Rhabditophora</taxon>
        <taxon>Macrostomorpha</taxon>
        <taxon>Macrostomida</taxon>
        <taxon>Macrostomidae</taxon>
        <taxon>Macrostomum</taxon>
    </lineage>
</organism>
<dbReference type="GO" id="GO:0005737">
    <property type="term" value="C:cytoplasm"/>
    <property type="evidence" value="ECO:0007669"/>
    <property type="project" value="TreeGrafter"/>
</dbReference>
<dbReference type="Pfam" id="PF13410">
    <property type="entry name" value="GST_C_2"/>
    <property type="match status" value="1"/>
</dbReference>
<dbReference type="SUPFAM" id="SSF47616">
    <property type="entry name" value="GST C-terminal domain-like"/>
    <property type="match status" value="1"/>
</dbReference>
<dbReference type="InterPro" id="IPR036282">
    <property type="entry name" value="Glutathione-S-Trfase_C_sf"/>
</dbReference>